<reference evidence="1" key="1">
    <citation type="submission" date="2020-06" db="EMBL/GenBank/DDBJ databases">
        <authorList>
            <person name="Li T."/>
            <person name="Hu X."/>
            <person name="Zhang T."/>
            <person name="Song X."/>
            <person name="Zhang H."/>
            <person name="Dai N."/>
            <person name="Sheng W."/>
            <person name="Hou X."/>
            <person name="Wei L."/>
        </authorList>
    </citation>
    <scope>NUCLEOTIDE SEQUENCE</scope>
    <source>
        <strain evidence="1">3651</strain>
        <tissue evidence="1">Leaf</tissue>
    </source>
</reference>
<dbReference type="EMBL" id="JACGWO010000002">
    <property type="protein sequence ID" value="KAK4434591.1"/>
    <property type="molecule type" value="Genomic_DNA"/>
</dbReference>
<organism evidence="1 2">
    <name type="scientific">Sesamum alatum</name>
    <dbReference type="NCBI Taxonomy" id="300844"/>
    <lineage>
        <taxon>Eukaryota</taxon>
        <taxon>Viridiplantae</taxon>
        <taxon>Streptophyta</taxon>
        <taxon>Embryophyta</taxon>
        <taxon>Tracheophyta</taxon>
        <taxon>Spermatophyta</taxon>
        <taxon>Magnoliopsida</taxon>
        <taxon>eudicotyledons</taxon>
        <taxon>Gunneridae</taxon>
        <taxon>Pentapetalae</taxon>
        <taxon>asterids</taxon>
        <taxon>lamiids</taxon>
        <taxon>Lamiales</taxon>
        <taxon>Pedaliaceae</taxon>
        <taxon>Sesamum</taxon>
    </lineage>
</organism>
<name>A0AAE1YQL2_9LAMI</name>
<comment type="caution">
    <text evidence="1">The sequence shown here is derived from an EMBL/GenBank/DDBJ whole genome shotgun (WGS) entry which is preliminary data.</text>
</comment>
<proteinExistence type="predicted"/>
<accession>A0AAE1YQL2</accession>
<dbReference type="AlphaFoldDB" id="A0AAE1YQL2"/>
<sequence>MQMENESRQPHQILDFVVSYLQAFIEVSAAPTSHHIIPHPTSWHHPPAGTIKINFDIATFDPTHETSIAIMARDFLVTALHGFPTDSLDQLLHSSRRLLLRGKSLHLPATLRME</sequence>
<keyword evidence="2" id="KW-1185">Reference proteome</keyword>
<gene>
    <name evidence="1" type="ORF">Salat_0621900</name>
</gene>
<evidence type="ECO:0000313" key="1">
    <source>
        <dbReference type="EMBL" id="KAK4434591.1"/>
    </source>
</evidence>
<protein>
    <submittedName>
        <fullName evidence="1">Uncharacterized protein</fullName>
    </submittedName>
</protein>
<dbReference type="Proteomes" id="UP001293254">
    <property type="component" value="Unassembled WGS sequence"/>
</dbReference>
<reference evidence="1" key="2">
    <citation type="journal article" date="2024" name="Plant">
        <title>Genomic evolution and insights into agronomic trait innovations of Sesamum species.</title>
        <authorList>
            <person name="Miao H."/>
            <person name="Wang L."/>
            <person name="Qu L."/>
            <person name="Liu H."/>
            <person name="Sun Y."/>
            <person name="Le M."/>
            <person name="Wang Q."/>
            <person name="Wei S."/>
            <person name="Zheng Y."/>
            <person name="Lin W."/>
            <person name="Duan Y."/>
            <person name="Cao H."/>
            <person name="Xiong S."/>
            <person name="Wang X."/>
            <person name="Wei L."/>
            <person name="Li C."/>
            <person name="Ma Q."/>
            <person name="Ju M."/>
            <person name="Zhao R."/>
            <person name="Li G."/>
            <person name="Mu C."/>
            <person name="Tian Q."/>
            <person name="Mei H."/>
            <person name="Zhang T."/>
            <person name="Gao T."/>
            <person name="Zhang H."/>
        </authorList>
    </citation>
    <scope>NUCLEOTIDE SEQUENCE</scope>
    <source>
        <strain evidence="1">3651</strain>
    </source>
</reference>
<evidence type="ECO:0000313" key="2">
    <source>
        <dbReference type="Proteomes" id="UP001293254"/>
    </source>
</evidence>